<proteinExistence type="inferred from homology"/>
<comment type="caution">
    <text evidence="5">The sequence shown here is derived from an EMBL/GenBank/DDBJ whole genome shotgun (WGS) entry which is preliminary data.</text>
</comment>
<dbReference type="GO" id="GO:0004065">
    <property type="term" value="F:arylsulfatase activity"/>
    <property type="evidence" value="ECO:0007669"/>
    <property type="project" value="UniProtKB-EC"/>
</dbReference>
<dbReference type="PANTHER" id="PTHR42693:SF53">
    <property type="entry name" value="ENDO-4-O-SULFATASE"/>
    <property type="match status" value="1"/>
</dbReference>
<evidence type="ECO:0000256" key="1">
    <source>
        <dbReference type="ARBA" id="ARBA00008779"/>
    </source>
</evidence>
<dbReference type="PANTHER" id="PTHR42693">
    <property type="entry name" value="ARYLSULFATASE FAMILY MEMBER"/>
    <property type="match status" value="1"/>
</dbReference>
<evidence type="ECO:0000256" key="2">
    <source>
        <dbReference type="ARBA" id="ARBA00022801"/>
    </source>
</evidence>
<gene>
    <name evidence="5" type="primary">atsA_82</name>
    <name evidence="5" type="ORF">CA13_36560</name>
</gene>
<feature type="compositionally biased region" description="Basic and acidic residues" evidence="3">
    <location>
        <begin position="496"/>
        <end position="506"/>
    </location>
</feature>
<dbReference type="Pfam" id="PF00884">
    <property type="entry name" value="Sulfatase"/>
    <property type="match status" value="1"/>
</dbReference>
<evidence type="ECO:0000313" key="5">
    <source>
        <dbReference type="EMBL" id="TWT82195.1"/>
    </source>
</evidence>
<evidence type="ECO:0000259" key="4">
    <source>
        <dbReference type="Pfam" id="PF00884"/>
    </source>
</evidence>
<feature type="domain" description="Sulfatase N-terminal" evidence="4">
    <location>
        <begin position="54"/>
        <end position="380"/>
    </location>
</feature>
<evidence type="ECO:0000256" key="3">
    <source>
        <dbReference type="SAM" id="MobiDB-lite"/>
    </source>
</evidence>
<dbReference type="RefSeq" id="WP_146398553.1">
    <property type="nucleotide sequence ID" value="NZ_SJPJ01000001.1"/>
</dbReference>
<evidence type="ECO:0000313" key="6">
    <source>
        <dbReference type="Proteomes" id="UP000315010"/>
    </source>
</evidence>
<name>A0A5C5Z4Q7_9BACT</name>
<dbReference type="OrthoDB" id="9783154at2"/>
<dbReference type="Pfam" id="PF14707">
    <property type="entry name" value="Sulfatase_C"/>
    <property type="match status" value="1"/>
</dbReference>
<dbReference type="Proteomes" id="UP000315010">
    <property type="component" value="Unassembled WGS sequence"/>
</dbReference>
<dbReference type="InterPro" id="IPR050738">
    <property type="entry name" value="Sulfatase"/>
</dbReference>
<comment type="similarity">
    <text evidence="1">Belongs to the sulfatase family.</text>
</comment>
<dbReference type="Gene3D" id="3.40.720.10">
    <property type="entry name" value="Alkaline Phosphatase, subunit A"/>
    <property type="match status" value="1"/>
</dbReference>
<keyword evidence="6" id="KW-1185">Reference proteome</keyword>
<dbReference type="Gene3D" id="3.30.1120.10">
    <property type="match status" value="1"/>
</dbReference>
<dbReference type="InterPro" id="IPR017850">
    <property type="entry name" value="Alkaline_phosphatase_core_sf"/>
</dbReference>
<feature type="region of interest" description="Disordered" evidence="3">
    <location>
        <begin position="496"/>
        <end position="525"/>
    </location>
</feature>
<dbReference type="EC" id="3.1.6.1" evidence="5"/>
<accession>A0A5C5Z4Q7</accession>
<sequence>MKRQIVRCLASRRYSQWTLRYSQWTLRPTVVLIAALFVAHCFVVDSYAAVTSPPNVVVIFIDDMGYADINPFGGTKYPTPHLDAMAANGRTFTDFVVSSAVCSASRSALLTGCYHRRIGISGALGPKSNIGINADETTLAEVCRSKGYSTAIFGKWHLGHHPKFLPTQHGFDVFYGIPYSNDMWPLHPDYLARRAKNPNTKSPWPDLPMISSTRDHGYEIVNDNVQPSDQEQMTRQFTEKAVEFIHQNDDHPFFLYLPHPMVHVPLYVSETFRGKSGQGLFGDVVMEVDWSVGQVVQAIEDIGATENTIVVFTSDNGPWLSYGTHAGHATPLREGKGTMFEGGYREPTIMQWKGKIPAGTTCDKLCSTIDLLPTVAKLIGAELPEKKIDGKDIRPLLFGEQDAVSPHDAFWCYYKGGELQAVRSERFKLMFPHAYRTLDGREGRSDGLPISYKMNKTALSLFDLDNDISETTDVKEKYPEVVKELMAAAEQARKELGDKLTKRTGSELRAPGKMAEGDESMALNW</sequence>
<organism evidence="5 6">
    <name type="scientific">Novipirellula herctigrandis</name>
    <dbReference type="NCBI Taxonomy" id="2527986"/>
    <lineage>
        <taxon>Bacteria</taxon>
        <taxon>Pseudomonadati</taxon>
        <taxon>Planctomycetota</taxon>
        <taxon>Planctomycetia</taxon>
        <taxon>Pirellulales</taxon>
        <taxon>Pirellulaceae</taxon>
        <taxon>Novipirellula</taxon>
    </lineage>
</organism>
<dbReference type="SUPFAM" id="SSF53649">
    <property type="entry name" value="Alkaline phosphatase-like"/>
    <property type="match status" value="1"/>
</dbReference>
<dbReference type="CDD" id="cd16026">
    <property type="entry name" value="GALNS_like"/>
    <property type="match status" value="1"/>
</dbReference>
<dbReference type="InterPro" id="IPR000917">
    <property type="entry name" value="Sulfatase_N"/>
</dbReference>
<keyword evidence="2 5" id="KW-0378">Hydrolase</keyword>
<dbReference type="AlphaFoldDB" id="A0A5C5Z4Q7"/>
<reference evidence="5 6" key="1">
    <citation type="submission" date="2019-02" db="EMBL/GenBank/DDBJ databases">
        <title>Deep-cultivation of Planctomycetes and their phenomic and genomic characterization uncovers novel biology.</title>
        <authorList>
            <person name="Wiegand S."/>
            <person name="Jogler M."/>
            <person name="Boedeker C."/>
            <person name="Pinto D."/>
            <person name="Vollmers J."/>
            <person name="Rivas-Marin E."/>
            <person name="Kohn T."/>
            <person name="Peeters S.H."/>
            <person name="Heuer A."/>
            <person name="Rast P."/>
            <person name="Oberbeckmann S."/>
            <person name="Bunk B."/>
            <person name="Jeske O."/>
            <person name="Meyerdierks A."/>
            <person name="Storesund J.E."/>
            <person name="Kallscheuer N."/>
            <person name="Luecker S."/>
            <person name="Lage O.M."/>
            <person name="Pohl T."/>
            <person name="Merkel B.J."/>
            <person name="Hornburger P."/>
            <person name="Mueller R.-W."/>
            <person name="Bruemmer F."/>
            <person name="Labrenz M."/>
            <person name="Spormann A.M."/>
            <person name="Op Den Camp H."/>
            <person name="Overmann J."/>
            <person name="Amann R."/>
            <person name="Jetten M.S.M."/>
            <person name="Mascher T."/>
            <person name="Medema M.H."/>
            <person name="Devos D.P."/>
            <person name="Kaster A.-K."/>
            <person name="Ovreas L."/>
            <person name="Rohde M."/>
            <person name="Galperin M.Y."/>
            <person name="Jogler C."/>
        </authorList>
    </citation>
    <scope>NUCLEOTIDE SEQUENCE [LARGE SCALE GENOMIC DNA]</scope>
    <source>
        <strain evidence="5 6">CA13</strain>
    </source>
</reference>
<dbReference type="EMBL" id="SJPJ01000001">
    <property type="protein sequence ID" value="TWT82195.1"/>
    <property type="molecule type" value="Genomic_DNA"/>
</dbReference>
<protein>
    <submittedName>
        <fullName evidence="5">Arylsulfatase</fullName>
        <ecNumber evidence="5">3.1.6.1</ecNumber>
    </submittedName>
</protein>